<keyword evidence="3" id="KW-1185">Reference proteome</keyword>
<feature type="compositionally biased region" description="Basic and acidic residues" evidence="1">
    <location>
        <begin position="130"/>
        <end position="139"/>
    </location>
</feature>
<dbReference type="Proteomes" id="UP001055115">
    <property type="component" value="Unassembled WGS sequence"/>
</dbReference>
<dbReference type="Pfam" id="PF13848">
    <property type="entry name" value="Thioredoxin_6"/>
    <property type="match status" value="1"/>
</dbReference>
<dbReference type="Gene3D" id="3.40.30.10">
    <property type="entry name" value="Glutaredoxin"/>
    <property type="match status" value="1"/>
</dbReference>
<dbReference type="InterPro" id="IPR036249">
    <property type="entry name" value="Thioredoxin-like_sf"/>
</dbReference>
<comment type="caution">
    <text evidence="2">The sequence shown here is derived from an EMBL/GenBank/DDBJ whole genome shotgun (WGS) entry which is preliminary data.</text>
</comment>
<gene>
    <name evidence="2" type="ORF">ColSpa_10637</name>
</gene>
<reference evidence="2 3" key="1">
    <citation type="submission" date="2022-03" db="EMBL/GenBank/DDBJ databases">
        <title>Genome data of Colletotrichum spp.</title>
        <authorList>
            <person name="Utami Y.D."/>
            <person name="Hiruma K."/>
        </authorList>
    </citation>
    <scope>NUCLEOTIDE SEQUENCE [LARGE SCALE GENOMIC DNA]</scope>
    <source>
        <strain evidence="2 3">MAFF 239500</strain>
    </source>
</reference>
<dbReference type="AlphaFoldDB" id="A0AA37PDW6"/>
<name>A0AA37PDW6_9PEZI</name>
<dbReference type="RefSeq" id="XP_049132806.1">
    <property type="nucleotide sequence ID" value="XM_049276849.1"/>
</dbReference>
<proteinExistence type="predicted"/>
<dbReference type="EMBL" id="BQXU01000037">
    <property type="protein sequence ID" value="GKT50456.1"/>
    <property type="molecule type" value="Genomic_DNA"/>
</dbReference>
<accession>A0AA37PDW6</accession>
<dbReference type="SUPFAM" id="SSF52833">
    <property type="entry name" value="Thioredoxin-like"/>
    <property type="match status" value="1"/>
</dbReference>
<dbReference type="GeneID" id="73331439"/>
<evidence type="ECO:0000313" key="2">
    <source>
        <dbReference type="EMBL" id="GKT50456.1"/>
    </source>
</evidence>
<organism evidence="2 3">
    <name type="scientific">Colletotrichum spaethianum</name>
    <dbReference type="NCBI Taxonomy" id="700344"/>
    <lineage>
        <taxon>Eukaryota</taxon>
        <taxon>Fungi</taxon>
        <taxon>Dikarya</taxon>
        <taxon>Ascomycota</taxon>
        <taxon>Pezizomycotina</taxon>
        <taxon>Sordariomycetes</taxon>
        <taxon>Hypocreomycetidae</taxon>
        <taxon>Glomerellales</taxon>
        <taxon>Glomerellaceae</taxon>
        <taxon>Colletotrichum</taxon>
        <taxon>Colletotrichum spaethianum species complex</taxon>
    </lineage>
</organism>
<protein>
    <submittedName>
        <fullName evidence="2">Protein disulfide-isomerase</fullName>
    </submittedName>
</protein>
<sequence length="139" mass="16034">MTHANKRYFTESRENVLYYFDVQSDNRDRYSSNVRELAKKHINELEFVTVDPVSFPEVPTNLVLKWNFPAIVLQDKKRGFVFSSERKENIKPELVDNFLQSVTDGSVRPAFQDPAEPAVKDEGINVDTGTEEKVAHDEL</sequence>
<evidence type="ECO:0000256" key="1">
    <source>
        <dbReference type="SAM" id="MobiDB-lite"/>
    </source>
</evidence>
<evidence type="ECO:0000313" key="3">
    <source>
        <dbReference type="Proteomes" id="UP001055115"/>
    </source>
</evidence>
<feature type="region of interest" description="Disordered" evidence="1">
    <location>
        <begin position="108"/>
        <end position="139"/>
    </location>
</feature>